<proteinExistence type="predicted"/>
<reference evidence="6" key="1">
    <citation type="submission" date="2021-01" db="EMBL/GenBank/DDBJ databases">
        <authorList>
            <person name="Corre E."/>
            <person name="Pelletier E."/>
            <person name="Niang G."/>
            <person name="Scheremetjew M."/>
            <person name="Finn R."/>
            <person name="Kale V."/>
            <person name="Holt S."/>
            <person name="Cochrane G."/>
            <person name="Meng A."/>
            <person name="Brown T."/>
            <person name="Cohen L."/>
        </authorList>
    </citation>
    <scope>NUCLEOTIDE SEQUENCE</scope>
    <source>
        <strain evidence="6">CCMP3105</strain>
    </source>
</reference>
<dbReference type="InterPro" id="IPR000504">
    <property type="entry name" value="RRM_dom"/>
</dbReference>
<dbReference type="GO" id="GO:0003729">
    <property type="term" value="F:mRNA binding"/>
    <property type="evidence" value="ECO:0007669"/>
    <property type="project" value="TreeGrafter"/>
</dbReference>
<dbReference type="InterPro" id="IPR002343">
    <property type="entry name" value="Hud_Sxl_RNA"/>
</dbReference>
<feature type="domain" description="RRM" evidence="5">
    <location>
        <begin position="271"/>
        <end position="346"/>
    </location>
</feature>
<feature type="region of interest" description="Disordered" evidence="4">
    <location>
        <begin position="197"/>
        <end position="253"/>
    </location>
</feature>
<evidence type="ECO:0000259" key="5">
    <source>
        <dbReference type="PROSITE" id="PS50102"/>
    </source>
</evidence>
<evidence type="ECO:0000256" key="3">
    <source>
        <dbReference type="PROSITE-ProRule" id="PRU00176"/>
    </source>
</evidence>
<dbReference type="PANTHER" id="PTHR48025">
    <property type="entry name" value="OS02G0815200 PROTEIN"/>
    <property type="match status" value="1"/>
</dbReference>
<name>A0A7S4Q363_9DINO</name>
<dbReference type="PROSITE" id="PS50102">
    <property type="entry name" value="RRM"/>
    <property type="match status" value="3"/>
</dbReference>
<dbReference type="GO" id="GO:0005634">
    <property type="term" value="C:nucleus"/>
    <property type="evidence" value="ECO:0007669"/>
    <property type="project" value="TreeGrafter"/>
</dbReference>
<accession>A0A7S4Q363</accession>
<feature type="domain" description="RRM" evidence="5">
    <location>
        <begin position="3"/>
        <end position="75"/>
    </location>
</feature>
<feature type="compositionally biased region" description="Gly residues" evidence="4">
    <location>
        <begin position="208"/>
        <end position="220"/>
    </location>
</feature>
<dbReference type="Pfam" id="PF00076">
    <property type="entry name" value="RRM_1"/>
    <property type="match status" value="3"/>
</dbReference>
<organism evidence="6">
    <name type="scientific">Alexandrium monilatum</name>
    <dbReference type="NCBI Taxonomy" id="311494"/>
    <lineage>
        <taxon>Eukaryota</taxon>
        <taxon>Sar</taxon>
        <taxon>Alveolata</taxon>
        <taxon>Dinophyceae</taxon>
        <taxon>Gonyaulacales</taxon>
        <taxon>Pyrocystaceae</taxon>
        <taxon>Alexandrium</taxon>
    </lineage>
</organism>
<dbReference type="EMBL" id="HBNR01016174">
    <property type="protein sequence ID" value="CAE4571032.1"/>
    <property type="molecule type" value="Transcribed_RNA"/>
</dbReference>
<dbReference type="InterPro" id="IPR050502">
    <property type="entry name" value="Euk_RNA-bind_prot"/>
</dbReference>
<dbReference type="InterPro" id="IPR035979">
    <property type="entry name" value="RBD_domain_sf"/>
</dbReference>
<evidence type="ECO:0000256" key="1">
    <source>
        <dbReference type="ARBA" id="ARBA00022737"/>
    </source>
</evidence>
<evidence type="ECO:0000313" key="6">
    <source>
        <dbReference type="EMBL" id="CAE4571032.1"/>
    </source>
</evidence>
<dbReference type="Gene3D" id="3.30.70.330">
    <property type="match status" value="3"/>
</dbReference>
<dbReference type="InterPro" id="IPR012677">
    <property type="entry name" value="Nucleotide-bd_a/b_plait_sf"/>
</dbReference>
<keyword evidence="2 3" id="KW-0694">RNA-binding</keyword>
<dbReference type="GO" id="GO:1990904">
    <property type="term" value="C:ribonucleoprotein complex"/>
    <property type="evidence" value="ECO:0007669"/>
    <property type="project" value="InterPro"/>
</dbReference>
<dbReference type="PRINTS" id="PR00961">
    <property type="entry name" value="HUDSXLRNA"/>
</dbReference>
<gene>
    <name evidence="6" type="ORF">AMON00008_LOCUS10651</name>
</gene>
<keyword evidence="1" id="KW-0677">Repeat</keyword>
<evidence type="ECO:0000256" key="4">
    <source>
        <dbReference type="SAM" id="MobiDB-lite"/>
    </source>
</evidence>
<dbReference type="PANTHER" id="PTHR48025:SF1">
    <property type="entry name" value="RRM DOMAIN-CONTAINING PROTEIN"/>
    <property type="match status" value="1"/>
</dbReference>
<protein>
    <recommendedName>
        <fullName evidence="5">RRM domain-containing protein</fullName>
    </recommendedName>
</protein>
<dbReference type="SMART" id="SM00360">
    <property type="entry name" value="RRM"/>
    <property type="match status" value="3"/>
</dbReference>
<feature type="compositionally biased region" description="Polar residues" evidence="4">
    <location>
        <begin position="236"/>
        <end position="248"/>
    </location>
</feature>
<feature type="domain" description="RRM" evidence="5">
    <location>
        <begin position="108"/>
        <end position="191"/>
    </location>
</feature>
<dbReference type="AlphaFoldDB" id="A0A7S4Q363"/>
<dbReference type="SUPFAM" id="SSF54928">
    <property type="entry name" value="RNA-binding domain, RBD"/>
    <property type="match status" value="2"/>
</dbReference>
<sequence length="347" mass="35932">MATKLFVGSLPSVIDEPTFRQLFEQHGQVVSSVCNGDKRYGFVTYSSMEEAQNAINNMNGYSMNGASIVVKLADNQGSGGPSVFNSNHSAFQPSTPMAGDLGPQVESERIYIKGLPAGMTDDSVRQIFAAYGAVSDSKVLVANGKSSDGQGQSVAIVRMGSVTEAKWLVDNVNGNIPQGLAAPVEIKFAADSQRGGGGGARYSPYSGDAGGGSSGGGTGVQTGSYGVLPALPPTITPQGNSHNHSSTKGGPGSDSLIPNIQLMMQQSGSNATLYVKGLPMHADDLYLYKAFSPFGCILSAKALPKDGYVIGFVHYASEDMAQGAIQSLNGLTLMDGATLQVAIKTSK</sequence>
<evidence type="ECO:0000256" key="2">
    <source>
        <dbReference type="ARBA" id="ARBA00022884"/>
    </source>
</evidence>